<dbReference type="EMBL" id="JACAGB010000003">
    <property type="protein sequence ID" value="KAF6374252.1"/>
    <property type="molecule type" value="Genomic_DNA"/>
</dbReference>
<accession>A0A7J7ZJ26</accession>
<dbReference type="GO" id="GO:0035861">
    <property type="term" value="C:site of double-strand break"/>
    <property type="evidence" value="ECO:0007669"/>
    <property type="project" value="TreeGrafter"/>
</dbReference>
<sequence>MQRDRRISLNKSCGPRLTRGRLDDEGLQFAQDTEMPEGRRDERPLPSRAAGASAGPAMDETAGAFLYERESGTRSPTPHRTPTYLHRFNLNGTHAPDDRKLGTSAFRAAASHRPAPRRVALWEPNQKIQRRGLLKLNADALPVFGACRPGSLAPPTSEAEVEERGRVLVEVGTPAAAVRCFNPTGGGDQRILPPGKNASQAHKKLCAVYGDEALKEWQCQNWFAKFRSGDFSLKDEKRSGRPVEVDDALI</sequence>
<organism evidence="3 4">
    <name type="scientific">Pipistrellus kuhlii</name>
    <name type="common">Kuhl's pipistrelle</name>
    <dbReference type="NCBI Taxonomy" id="59472"/>
    <lineage>
        <taxon>Eukaryota</taxon>
        <taxon>Metazoa</taxon>
        <taxon>Chordata</taxon>
        <taxon>Craniata</taxon>
        <taxon>Vertebrata</taxon>
        <taxon>Euteleostomi</taxon>
        <taxon>Mammalia</taxon>
        <taxon>Eutheria</taxon>
        <taxon>Laurasiatheria</taxon>
        <taxon>Chiroptera</taxon>
        <taxon>Yangochiroptera</taxon>
        <taxon>Vespertilionidae</taxon>
        <taxon>Pipistrellus</taxon>
    </lineage>
</organism>
<dbReference type="GO" id="GO:0003697">
    <property type="term" value="F:single-stranded DNA binding"/>
    <property type="evidence" value="ECO:0007669"/>
    <property type="project" value="TreeGrafter"/>
</dbReference>
<dbReference type="Gene3D" id="1.10.10.1450">
    <property type="match status" value="1"/>
</dbReference>
<feature type="compositionally biased region" description="Low complexity" evidence="1">
    <location>
        <begin position="46"/>
        <end position="57"/>
    </location>
</feature>
<dbReference type="GO" id="GO:0000014">
    <property type="term" value="F:single-stranded DNA endodeoxyribonuclease activity"/>
    <property type="evidence" value="ECO:0007669"/>
    <property type="project" value="TreeGrafter"/>
</dbReference>
<evidence type="ECO:0000259" key="2">
    <source>
        <dbReference type="Pfam" id="PF17906"/>
    </source>
</evidence>
<dbReference type="GO" id="GO:0006303">
    <property type="term" value="P:double-strand break repair via nonhomologous end joining"/>
    <property type="evidence" value="ECO:0007669"/>
    <property type="project" value="TreeGrafter"/>
</dbReference>
<dbReference type="GO" id="GO:0015074">
    <property type="term" value="P:DNA integration"/>
    <property type="evidence" value="ECO:0007669"/>
    <property type="project" value="TreeGrafter"/>
</dbReference>
<dbReference type="GO" id="GO:0042800">
    <property type="term" value="F:histone H3K4 methyltransferase activity"/>
    <property type="evidence" value="ECO:0007669"/>
    <property type="project" value="TreeGrafter"/>
</dbReference>
<evidence type="ECO:0000313" key="4">
    <source>
        <dbReference type="Proteomes" id="UP000558488"/>
    </source>
</evidence>
<feature type="region of interest" description="Disordered" evidence="1">
    <location>
        <begin position="1"/>
        <end position="58"/>
    </location>
</feature>
<evidence type="ECO:0000256" key="1">
    <source>
        <dbReference type="SAM" id="MobiDB-lite"/>
    </source>
</evidence>
<dbReference type="GO" id="GO:0044774">
    <property type="term" value="P:mitotic DNA integrity checkpoint signaling"/>
    <property type="evidence" value="ECO:0007669"/>
    <property type="project" value="TreeGrafter"/>
</dbReference>
<dbReference type="AlphaFoldDB" id="A0A7J7ZJ26"/>
<dbReference type="GO" id="GO:0003690">
    <property type="term" value="F:double-stranded DNA binding"/>
    <property type="evidence" value="ECO:0007669"/>
    <property type="project" value="TreeGrafter"/>
</dbReference>
<evidence type="ECO:0000313" key="3">
    <source>
        <dbReference type="EMBL" id="KAF6374252.1"/>
    </source>
</evidence>
<dbReference type="GO" id="GO:0044547">
    <property type="term" value="F:DNA topoisomerase binding"/>
    <property type="evidence" value="ECO:0007669"/>
    <property type="project" value="TreeGrafter"/>
</dbReference>
<name>A0A7J7ZJ26_PIPKU</name>
<dbReference type="Proteomes" id="UP000558488">
    <property type="component" value="Unassembled WGS sequence"/>
</dbReference>
<protein>
    <recommendedName>
        <fullName evidence="2">Mos1 transposase HTH domain-containing protein</fullName>
    </recommendedName>
</protein>
<proteinExistence type="predicted"/>
<dbReference type="PANTHER" id="PTHR46060">
    <property type="entry name" value="MARINER MOS1 TRANSPOSASE-LIKE PROTEIN"/>
    <property type="match status" value="1"/>
</dbReference>
<dbReference type="GO" id="GO:0046975">
    <property type="term" value="F:histone H3K36 methyltransferase activity"/>
    <property type="evidence" value="ECO:0007669"/>
    <property type="project" value="TreeGrafter"/>
</dbReference>
<dbReference type="InterPro" id="IPR052709">
    <property type="entry name" value="Transposase-MT_Hybrid"/>
</dbReference>
<dbReference type="GO" id="GO:0000729">
    <property type="term" value="P:DNA double-strand break processing"/>
    <property type="evidence" value="ECO:0007669"/>
    <property type="project" value="TreeGrafter"/>
</dbReference>
<dbReference type="GO" id="GO:0005634">
    <property type="term" value="C:nucleus"/>
    <property type="evidence" value="ECO:0007669"/>
    <property type="project" value="TreeGrafter"/>
</dbReference>
<dbReference type="InterPro" id="IPR041426">
    <property type="entry name" value="Mos1_HTH"/>
</dbReference>
<gene>
    <name evidence="3" type="ORF">mPipKuh1_009476</name>
</gene>
<dbReference type="GO" id="GO:0000793">
    <property type="term" value="C:condensed chromosome"/>
    <property type="evidence" value="ECO:0007669"/>
    <property type="project" value="TreeGrafter"/>
</dbReference>
<feature type="domain" description="Mos1 transposase HTH" evidence="2">
    <location>
        <begin position="195"/>
        <end position="230"/>
    </location>
</feature>
<dbReference type="Pfam" id="PF17906">
    <property type="entry name" value="HTH_48"/>
    <property type="match status" value="1"/>
</dbReference>
<feature type="compositionally biased region" description="Basic and acidic residues" evidence="1">
    <location>
        <begin position="36"/>
        <end position="45"/>
    </location>
</feature>
<reference evidence="3 4" key="1">
    <citation type="journal article" date="2020" name="Nature">
        <title>Six reference-quality genomes reveal evolution of bat adaptations.</title>
        <authorList>
            <person name="Jebb D."/>
            <person name="Huang Z."/>
            <person name="Pippel M."/>
            <person name="Hughes G.M."/>
            <person name="Lavrichenko K."/>
            <person name="Devanna P."/>
            <person name="Winkler S."/>
            <person name="Jermiin L.S."/>
            <person name="Skirmuntt E.C."/>
            <person name="Katzourakis A."/>
            <person name="Burkitt-Gray L."/>
            <person name="Ray D.A."/>
            <person name="Sullivan K.A.M."/>
            <person name="Roscito J.G."/>
            <person name="Kirilenko B.M."/>
            <person name="Davalos L.M."/>
            <person name="Corthals A.P."/>
            <person name="Power M.L."/>
            <person name="Jones G."/>
            <person name="Ransome R.D."/>
            <person name="Dechmann D.K.N."/>
            <person name="Locatelli A.G."/>
            <person name="Puechmaille S.J."/>
            <person name="Fedrigo O."/>
            <person name="Jarvis E.D."/>
            <person name="Hiller M."/>
            <person name="Vernes S.C."/>
            <person name="Myers E.W."/>
            <person name="Teeling E.C."/>
        </authorList>
    </citation>
    <scope>NUCLEOTIDE SEQUENCE [LARGE SCALE GENOMIC DNA]</scope>
    <source>
        <strain evidence="3">MPipKuh1</strain>
        <tissue evidence="3">Flight muscle</tissue>
    </source>
</reference>
<dbReference type="GO" id="GO:0031297">
    <property type="term" value="P:replication fork processing"/>
    <property type="evidence" value="ECO:0007669"/>
    <property type="project" value="TreeGrafter"/>
</dbReference>
<comment type="caution">
    <text evidence="3">The sequence shown here is derived from an EMBL/GenBank/DDBJ whole genome shotgun (WGS) entry which is preliminary data.</text>
</comment>
<keyword evidence="4" id="KW-1185">Reference proteome</keyword>
<dbReference type="PANTHER" id="PTHR46060:SF2">
    <property type="entry name" value="HISTONE-LYSINE N-METHYLTRANSFERASE SETMAR"/>
    <property type="match status" value="1"/>
</dbReference>